<reference evidence="1" key="1">
    <citation type="submission" date="2021-02" db="EMBL/GenBank/DDBJ databases">
        <authorList>
            <person name="Nowell W R."/>
        </authorList>
    </citation>
    <scope>NUCLEOTIDE SEQUENCE</scope>
</reference>
<accession>A0A815EZH7</accession>
<protein>
    <submittedName>
        <fullName evidence="1">Uncharacterized protein</fullName>
    </submittedName>
</protein>
<sequence>MAPKPRGHKQRQFPFTRQCILCSESSGTGKDYRTINDDARAEKFREEMESLLPNLKNRLSLIGANYHHNCYRKFTYRRIKASGLMQLLIDQSGRPTDDDGDNSDNDHYADALNITDFEYQSEEPVYTTDPVQYAFASTSTIITSSSQGRARVNKMPQTSSLPSEIEFMSSGHTDVDITVFSLCENLIELCSNLRIADVKQDFFESIQTCVRHRWIFYTILCIVTKLMIVIVQHFQQIWTQSVEDSLVQSSVEIPVKAVPNDPYLFDDETDEFYNEPQLFESNPNTISEAVVGASTHDAFARLLKWLMITLADGNIVRVTHAYDKLQHFGDMLTNHRTFLSRLKT</sequence>
<name>A0A815EZH7_9BILA</name>
<evidence type="ECO:0000313" key="1">
    <source>
        <dbReference type="EMBL" id="CAF1316806.1"/>
    </source>
</evidence>
<gene>
    <name evidence="1" type="ORF">GPM918_LOCUS29274</name>
    <name evidence="2" type="ORF">SRO942_LOCUS29842</name>
</gene>
<dbReference type="AlphaFoldDB" id="A0A815EZH7"/>
<evidence type="ECO:0000313" key="2">
    <source>
        <dbReference type="EMBL" id="CAF4159287.1"/>
    </source>
</evidence>
<evidence type="ECO:0000313" key="3">
    <source>
        <dbReference type="Proteomes" id="UP000663829"/>
    </source>
</evidence>
<dbReference type="Proteomes" id="UP000681722">
    <property type="component" value="Unassembled WGS sequence"/>
</dbReference>
<keyword evidence="3" id="KW-1185">Reference proteome</keyword>
<dbReference type="EMBL" id="CAJOBC010045574">
    <property type="protein sequence ID" value="CAF4159287.1"/>
    <property type="molecule type" value="Genomic_DNA"/>
</dbReference>
<comment type="caution">
    <text evidence="1">The sequence shown here is derived from an EMBL/GenBank/DDBJ whole genome shotgun (WGS) entry which is preliminary data.</text>
</comment>
<organism evidence="1 3">
    <name type="scientific">Didymodactylos carnosus</name>
    <dbReference type="NCBI Taxonomy" id="1234261"/>
    <lineage>
        <taxon>Eukaryota</taxon>
        <taxon>Metazoa</taxon>
        <taxon>Spiralia</taxon>
        <taxon>Gnathifera</taxon>
        <taxon>Rotifera</taxon>
        <taxon>Eurotatoria</taxon>
        <taxon>Bdelloidea</taxon>
        <taxon>Philodinida</taxon>
        <taxon>Philodinidae</taxon>
        <taxon>Didymodactylos</taxon>
    </lineage>
</organism>
<proteinExistence type="predicted"/>
<dbReference type="Proteomes" id="UP000663829">
    <property type="component" value="Unassembled WGS sequence"/>
</dbReference>
<dbReference type="EMBL" id="CAJNOQ010013214">
    <property type="protein sequence ID" value="CAF1316806.1"/>
    <property type="molecule type" value="Genomic_DNA"/>
</dbReference>